<dbReference type="EMBL" id="BMHP01000009">
    <property type="protein sequence ID" value="GGD97766.1"/>
    <property type="molecule type" value="Genomic_DNA"/>
</dbReference>
<name>A0A916ZI92_9BACL</name>
<feature type="transmembrane region" description="Helical" evidence="1">
    <location>
        <begin position="12"/>
        <end position="35"/>
    </location>
</feature>
<keyword evidence="1" id="KW-0472">Membrane</keyword>
<keyword evidence="1" id="KW-1133">Transmembrane helix</keyword>
<dbReference type="RefSeq" id="WP_229750699.1">
    <property type="nucleotide sequence ID" value="NZ_BMHP01000009.1"/>
</dbReference>
<reference evidence="2" key="2">
    <citation type="submission" date="2020-09" db="EMBL/GenBank/DDBJ databases">
        <authorList>
            <person name="Sun Q."/>
            <person name="Zhou Y."/>
        </authorList>
    </citation>
    <scope>NUCLEOTIDE SEQUENCE</scope>
    <source>
        <strain evidence="2">CGMCC 1.15178</strain>
    </source>
</reference>
<comment type="caution">
    <text evidence="2">The sequence shown here is derived from an EMBL/GenBank/DDBJ whole genome shotgun (WGS) entry which is preliminary data.</text>
</comment>
<dbReference type="Proteomes" id="UP000612456">
    <property type="component" value="Unassembled WGS sequence"/>
</dbReference>
<accession>A0A916ZI92</accession>
<evidence type="ECO:0000313" key="3">
    <source>
        <dbReference type="Proteomes" id="UP000612456"/>
    </source>
</evidence>
<keyword evidence="1" id="KW-0812">Transmembrane</keyword>
<dbReference type="AlphaFoldDB" id="A0A916ZI92"/>
<proteinExistence type="predicted"/>
<reference evidence="2" key="1">
    <citation type="journal article" date="2014" name="Int. J. Syst. Evol. Microbiol.">
        <title>Complete genome sequence of Corynebacterium casei LMG S-19264T (=DSM 44701T), isolated from a smear-ripened cheese.</title>
        <authorList>
            <consortium name="US DOE Joint Genome Institute (JGI-PGF)"/>
            <person name="Walter F."/>
            <person name="Albersmeier A."/>
            <person name="Kalinowski J."/>
            <person name="Ruckert C."/>
        </authorList>
    </citation>
    <scope>NUCLEOTIDE SEQUENCE</scope>
    <source>
        <strain evidence="2">CGMCC 1.15178</strain>
    </source>
</reference>
<keyword evidence="3" id="KW-1185">Reference proteome</keyword>
<evidence type="ECO:0000313" key="2">
    <source>
        <dbReference type="EMBL" id="GGD97766.1"/>
    </source>
</evidence>
<organism evidence="2 3">
    <name type="scientific">Paenibacillus nasutitermitis</name>
    <dbReference type="NCBI Taxonomy" id="1652958"/>
    <lineage>
        <taxon>Bacteria</taxon>
        <taxon>Bacillati</taxon>
        <taxon>Bacillota</taxon>
        <taxon>Bacilli</taxon>
        <taxon>Bacillales</taxon>
        <taxon>Paenibacillaceae</taxon>
        <taxon>Paenibacillus</taxon>
    </lineage>
</organism>
<sequence>MIGVGKRGECYLTAFIVIIVLFSLLTASLTISKVVKGLRAHKNRTLQRKAVLAGGMSAQAVINSIRQTNVQVDDQPEVLLDLTVTKQDGEVVHTVVKTAIQIVNIPAFQKGNIIEVKYLTVDDTQQFEVVGAYLP</sequence>
<protein>
    <submittedName>
        <fullName evidence="2">Uncharacterized protein</fullName>
    </submittedName>
</protein>
<evidence type="ECO:0000256" key="1">
    <source>
        <dbReference type="SAM" id="Phobius"/>
    </source>
</evidence>
<gene>
    <name evidence="2" type="ORF">GCM10010911_65680</name>
</gene>